<evidence type="ECO:0000313" key="2">
    <source>
        <dbReference type="Proteomes" id="UP000078046"/>
    </source>
</evidence>
<dbReference type="Proteomes" id="UP000078046">
    <property type="component" value="Unassembled WGS sequence"/>
</dbReference>
<accession>A0A177AY24</accession>
<name>A0A177AY24_9BILA</name>
<evidence type="ECO:0000313" key="1">
    <source>
        <dbReference type="EMBL" id="OAF66927.1"/>
    </source>
</evidence>
<proteinExistence type="predicted"/>
<sequence>MINCGVDNCLDCVKEKLICTKCTLLDYKLSNSICKRNNFVVITDNFQGHKCNSTTFYEIPTNQCTKCKSNCQMCTSKNDCRKCSNGYYLNYEFSCEYCDYNCAVDFCHSKYGCTKCKPGYWLFKNMCNICKDVKKHHLLIRNSCYKCVGFYYDLSCHKCEQNQCEQYVSQSYIKIGFFDRHHTCKAVHCDIYGIMDQDWCNFCDGFHWINGECTNTPCNIEAEKILSHKSCLSCKNRVWVRGYCEKVHCNGFWKAGMSKCGAYWDGACK</sequence>
<dbReference type="AlphaFoldDB" id="A0A177AY24"/>
<dbReference type="Gene3D" id="2.10.220.10">
    <property type="entry name" value="Hormone Receptor, Insulin-like Growth Factor Receptor 1, Chain A, domain 2"/>
    <property type="match status" value="1"/>
</dbReference>
<reference evidence="1 2" key="1">
    <citation type="submission" date="2016-04" db="EMBL/GenBank/DDBJ databases">
        <title>The genome of Intoshia linei affirms orthonectids as highly simplified spiralians.</title>
        <authorList>
            <person name="Mikhailov K.V."/>
            <person name="Slusarev G.S."/>
            <person name="Nikitin M.A."/>
            <person name="Logacheva M.D."/>
            <person name="Penin A."/>
            <person name="Aleoshin V."/>
            <person name="Panchin Y.V."/>
        </authorList>
    </citation>
    <scope>NUCLEOTIDE SEQUENCE [LARGE SCALE GENOMIC DNA]</scope>
    <source>
        <strain evidence="1">Intl2013</strain>
        <tissue evidence="1">Whole animal</tissue>
    </source>
</reference>
<dbReference type="SUPFAM" id="SSF57184">
    <property type="entry name" value="Growth factor receptor domain"/>
    <property type="match status" value="1"/>
</dbReference>
<dbReference type="OrthoDB" id="10257656at2759"/>
<organism evidence="1 2">
    <name type="scientific">Intoshia linei</name>
    <dbReference type="NCBI Taxonomy" id="1819745"/>
    <lineage>
        <taxon>Eukaryota</taxon>
        <taxon>Metazoa</taxon>
        <taxon>Spiralia</taxon>
        <taxon>Lophotrochozoa</taxon>
        <taxon>Mesozoa</taxon>
        <taxon>Orthonectida</taxon>
        <taxon>Rhopaluridae</taxon>
        <taxon>Intoshia</taxon>
    </lineage>
</organism>
<dbReference type="EMBL" id="LWCA01000791">
    <property type="protein sequence ID" value="OAF66927.1"/>
    <property type="molecule type" value="Genomic_DNA"/>
</dbReference>
<protein>
    <submittedName>
        <fullName evidence="1">Uncharacterized protein</fullName>
    </submittedName>
</protein>
<dbReference type="InterPro" id="IPR009030">
    <property type="entry name" value="Growth_fac_rcpt_cys_sf"/>
</dbReference>
<feature type="non-terminal residue" evidence="1">
    <location>
        <position position="269"/>
    </location>
</feature>
<keyword evidence="2" id="KW-1185">Reference proteome</keyword>
<gene>
    <name evidence="1" type="ORF">A3Q56_05336</name>
</gene>
<comment type="caution">
    <text evidence="1">The sequence shown here is derived from an EMBL/GenBank/DDBJ whole genome shotgun (WGS) entry which is preliminary data.</text>
</comment>